<comment type="caution">
    <text evidence="3">The sequence shown here is derived from an EMBL/GenBank/DDBJ whole genome shotgun (WGS) entry which is preliminary data.</text>
</comment>
<evidence type="ECO:0000256" key="1">
    <source>
        <dbReference type="PROSITE-ProRule" id="PRU00169"/>
    </source>
</evidence>
<keyword evidence="1" id="KW-0597">Phosphoprotein</keyword>
<feature type="domain" description="Response regulatory" evidence="2">
    <location>
        <begin position="6"/>
        <end position="133"/>
    </location>
</feature>
<sequence length="134" mass="15556">MSKAEVACIIDDDQVYVFAVKKMIMGNDFCRQVITFKNGEEALQFLHEKMKDPHGLPEIIMVDINMPVMDGWEFLDEFIKLMPSLPRKVTIYMISSSISQVDIDRAKQYSEVQDYIVKPLLMDSLRKILDCVQF</sequence>
<dbReference type="SMART" id="SM00448">
    <property type="entry name" value="REC"/>
    <property type="match status" value="1"/>
</dbReference>
<proteinExistence type="predicted"/>
<evidence type="ECO:0000313" key="4">
    <source>
        <dbReference type="Proteomes" id="UP000290545"/>
    </source>
</evidence>
<dbReference type="PANTHER" id="PTHR44520">
    <property type="entry name" value="RESPONSE REGULATOR RCP1-RELATED"/>
    <property type="match status" value="1"/>
</dbReference>
<gene>
    <name evidence="3" type="ORF">ESB13_17150</name>
</gene>
<evidence type="ECO:0000313" key="3">
    <source>
        <dbReference type="EMBL" id="RXK83798.1"/>
    </source>
</evidence>
<organism evidence="3 4">
    <name type="scientific">Filimonas effusa</name>
    <dbReference type="NCBI Taxonomy" id="2508721"/>
    <lineage>
        <taxon>Bacteria</taxon>
        <taxon>Pseudomonadati</taxon>
        <taxon>Bacteroidota</taxon>
        <taxon>Chitinophagia</taxon>
        <taxon>Chitinophagales</taxon>
        <taxon>Chitinophagaceae</taxon>
        <taxon>Filimonas</taxon>
    </lineage>
</organism>
<feature type="modified residue" description="4-aspartylphosphate" evidence="1">
    <location>
        <position position="63"/>
    </location>
</feature>
<keyword evidence="4" id="KW-1185">Reference proteome</keyword>
<dbReference type="Pfam" id="PF00072">
    <property type="entry name" value="Response_reg"/>
    <property type="match status" value="1"/>
</dbReference>
<dbReference type="AlphaFoldDB" id="A0A4Q1D5W3"/>
<dbReference type="PROSITE" id="PS50110">
    <property type="entry name" value="RESPONSE_REGULATORY"/>
    <property type="match status" value="1"/>
</dbReference>
<dbReference type="Gene3D" id="3.40.50.2300">
    <property type="match status" value="1"/>
</dbReference>
<dbReference type="PANTHER" id="PTHR44520:SF2">
    <property type="entry name" value="RESPONSE REGULATOR RCP1"/>
    <property type="match status" value="1"/>
</dbReference>
<dbReference type="OrthoDB" id="1121174at2"/>
<dbReference type="InterPro" id="IPR052893">
    <property type="entry name" value="TCS_response_regulator"/>
</dbReference>
<dbReference type="EMBL" id="SDHZ01000002">
    <property type="protein sequence ID" value="RXK83798.1"/>
    <property type="molecule type" value="Genomic_DNA"/>
</dbReference>
<dbReference type="GO" id="GO:0000160">
    <property type="term" value="P:phosphorelay signal transduction system"/>
    <property type="evidence" value="ECO:0007669"/>
    <property type="project" value="InterPro"/>
</dbReference>
<reference evidence="3 4" key="1">
    <citation type="submission" date="2019-01" db="EMBL/GenBank/DDBJ databases">
        <title>Filimonas sp. strain TTM-71.</title>
        <authorList>
            <person name="Chen W.-M."/>
        </authorList>
    </citation>
    <scope>NUCLEOTIDE SEQUENCE [LARGE SCALE GENOMIC DNA]</scope>
    <source>
        <strain evidence="3 4">TTM-71</strain>
    </source>
</reference>
<name>A0A4Q1D5W3_9BACT</name>
<dbReference type="RefSeq" id="WP_129004850.1">
    <property type="nucleotide sequence ID" value="NZ_SDHZ01000002.1"/>
</dbReference>
<protein>
    <submittedName>
        <fullName evidence="3">Response regulator</fullName>
    </submittedName>
</protein>
<accession>A0A4Q1D5W3</accession>
<dbReference type="InterPro" id="IPR011006">
    <property type="entry name" value="CheY-like_superfamily"/>
</dbReference>
<dbReference type="InterPro" id="IPR001789">
    <property type="entry name" value="Sig_transdc_resp-reg_receiver"/>
</dbReference>
<evidence type="ECO:0000259" key="2">
    <source>
        <dbReference type="PROSITE" id="PS50110"/>
    </source>
</evidence>
<dbReference type="SUPFAM" id="SSF52172">
    <property type="entry name" value="CheY-like"/>
    <property type="match status" value="1"/>
</dbReference>
<dbReference type="Proteomes" id="UP000290545">
    <property type="component" value="Unassembled WGS sequence"/>
</dbReference>